<evidence type="ECO:0000256" key="8">
    <source>
        <dbReference type="ARBA" id="ARBA00023040"/>
    </source>
</evidence>
<dbReference type="InterPro" id="IPR000539">
    <property type="entry name" value="Frizzled/Smoothened_7TM"/>
</dbReference>
<evidence type="ECO:0000259" key="17">
    <source>
        <dbReference type="PROSITE" id="PS50261"/>
    </source>
</evidence>
<evidence type="ECO:0000256" key="11">
    <source>
        <dbReference type="ARBA" id="ARBA00023170"/>
    </source>
</evidence>
<evidence type="ECO:0000259" key="16">
    <source>
        <dbReference type="PROSITE" id="PS50038"/>
    </source>
</evidence>
<evidence type="ECO:0000256" key="12">
    <source>
        <dbReference type="ARBA" id="ARBA00023224"/>
    </source>
</evidence>
<dbReference type="GO" id="GO:0060070">
    <property type="term" value="P:canonical Wnt signaling pathway"/>
    <property type="evidence" value="ECO:0007669"/>
    <property type="project" value="TreeGrafter"/>
</dbReference>
<dbReference type="GO" id="GO:0042813">
    <property type="term" value="F:Wnt receptor activity"/>
    <property type="evidence" value="ECO:0007669"/>
    <property type="project" value="InterPro"/>
</dbReference>
<evidence type="ECO:0000256" key="5">
    <source>
        <dbReference type="ARBA" id="ARBA00022687"/>
    </source>
</evidence>
<keyword evidence="12" id="KW-0807">Transducer</keyword>
<dbReference type="GO" id="GO:0017147">
    <property type="term" value="F:Wnt-protein binding"/>
    <property type="evidence" value="ECO:0007669"/>
    <property type="project" value="TreeGrafter"/>
</dbReference>
<feature type="disulfide bond" evidence="13">
    <location>
        <begin position="215"/>
        <end position="253"/>
    </location>
</feature>
<feature type="domain" description="FZ" evidence="16">
    <location>
        <begin position="207"/>
        <end position="286"/>
    </location>
</feature>
<evidence type="ECO:0000256" key="13">
    <source>
        <dbReference type="PROSITE-ProRule" id="PRU00090"/>
    </source>
</evidence>
<dbReference type="SMART" id="SM01330">
    <property type="entry name" value="Frizzled"/>
    <property type="match status" value="1"/>
</dbReference>
<keyword evidence="9 15" id="KW-0472">Membrane</keyword>
<evidence type="ECO:0000256" key="4">
    <source>
        <dbReference type="ARBA" id="ARBA00022475"/>
    </source>
</evidence>
<dbReference type="PRINTS" id="PR00489">
    <property type="entry name" value="FRIZZLED"/>
</dbReference>
<keyword evidence="10 13" id="KW-1015">Disulfide bond</keyword>
<dbReference type="GO" id="GO:0005886">
    <property type="term" value="C:plasma membrane"/>
    <property type="evidence" value="ECO:0007669"/>
    <property type="project" value="UniProtKB-SubCell"/>
</dbReference>
<feature type="transmembrane region" description="Helical" evidence="15">
    <location>
        <begin position="474"/>
        <end position="493"/>
    </location>
</feature>
<organism evidence="18">
    <name type="scientific">Castor canadensis</name>
    <name type="common">American beaver</name>
    <dbReference type="NCBI Taxonomy" id="51338"/>
    <lineage>
        <taxon>Eukaryota</taxon>
        <taxon>Metazoa</taxon>
        <taxon>Chordata</taxon>
        <taxon>Craniata</taxon>
        <taxon>Vertebrata</taxon>
        <taxon>Euteleostomi</taxon>
        <taxon>Mammalia</taxon>
        <taxon>Eutheria</taxon>
        <taxon>Euarchontoglires</taxon>
        <taxon>Glires</taxon>
        <taxon>Rodentia</taxon>
        <taxon>Castorimorpha</taxon>
        <taxon>Castoridae</taxon>
        <taxon>Castor</taxon>
    </lineage>
</organism>
<keyword evidence="5" id="KW-0879">Wnt signaling pathway</keyword>
<dbReference type="PANTHER" id="PTHR11309:SF23">
    <property type="entry name" value="FRIZZLED-4"/>
    <property type="match status" value="1"/>
</dbReference>
<dbReference type="AlphaFoldDB" id="A0A8B7VMX1"/>
<dbReference type="Gene3D" id="1.20.1070.10">
    <property type="entry name" value="Rhodopsin 7-helix transmembrane proteins"/>
    <property type="match status" value="1"/>
</dbReference>
<keyword evidence="3" id="KW-0217">Developmental protein</keyword>
<comment type="subcellular location">
    <subcellularLocation>
        <location evidence="1">Cell membrane</location>
        <topology evidence="1">Multi-pass membrane protein</topology>
    </subcellularLocation>
</comment>
<feature type="domain" description="G-protein coupled receptors family 2 profile 2" evidence="17">
    <location>
        <begin position="344"/>
        <end position="628"/>
    </location>
</feature>
<feature type="disulfide bond" evidence="13">
    <location>
        <begin position="242"/>
        <end position="283"/>
    </location>
</feature>
<evidence type="ECO:0000256" key="3">
    <source>
        <dbReference type="ARBA" id="ARBA00022473"/>
    </source>
</evidence>
<comment type="caution">
    <text evidence="13">Lacks conserved residue(s) required for the propagation of feature annotation.</text>
</comment>
<keyword evidence="6 15" id="KW-0812">Transmembrane</keyword>
<dbReference type="GO" id="GO:0035567">
    <property type="term" value="P:non-canonical Wnt signaling pathway"/>
    <property type="evidence" value="ECO:0007669"/>
    <property type="project" value="TreeGrafter"/>
</dbReference>
<sequence length="662" mass="73601">MKEGIYPRALYTWERRGRLDGRARLGSIAAWPQARLDPGGRKGSAAPAPKSPRPSALRTYWRRCVCHVPAHRTTQANLQRRETVEHVLQHGFSISLFLRLGPGRLIPPTIARSCWKGGHCPLVALGALSHSLPRSWKQRGQPAPQCKLGVSAALAPAAAAAVAPSTSGYRACGERSRASRGRPQASGSVCGRYSYTPEPRAARCKTFTPLIQYGCSSQLQFFLCSVYVPMCTEKINIPIGPCGGMCLSVKRRCEPVLKEFGFAWPESLNCSKFPPQNDHNHMCMEGPGDEEVPLPHKTPIQPGEECHSVGTNSDQYIWVKRSLTCVLKCGYDAGLYSRSAKEFTDIWIAVWASLCFISTAFTVLTFLVDSSRFSYPERPIIFLSMCYNIYSIAYIVRLTVGRERISCDFEEAAEPVLIQEGLKNTGCAIIFLLMYFFGMASSIWWVILTLTWFLAAGLKWGHEAIEMHSSYFHIAAWAIPAVKTIVILIMRLVDADELTGLCYVGNQNLDALTGFVVAPLFTYLVIGTLFIAAGLVALFKIRSNLQKDGTKTDKLERLMVKIGVFSVLYTVPATCVIACYFYEISNWALFRYSADDSNMAVEMLKIFMSLLVGITSGMWIWSAKTLHTWQKCSNRLVNSGKVKREKRGNGWVKAGKDNETVV</sequence>
<feature type="disulfide bond" evidence="13">
    <location>
        <begin position="246"/>
        <end position="270"/>
    </location>
</feature>
<dbReference type="CDD" id="cd15038">
    <property type="entry name" value="7tmF_FZD4"/>
    <property type="match status" value="1"/>
</dbReference>
<dbReference type="FunFam" id="1.20.1070.10:FF:000020">
    <property type="entry name" value="Frizzled class receptor 10"/>
    <property type="match status" value="1"/>
</dbReference>
<evidence type="ECO:0000256" key="14">
    <source>
        <dbReference type="SAM" id="MobiDB-lite"/>
    </source>
</evidence>
<dbReference type="InterPro" id="IPR020067">
    <property type="entry name" value="Frizzled_dom"/>
</dbReference>
<feature type="transmembrane region" description="Helical" evidence="15">
    <location>
        <begin position="560"/>
        <end position="583"/>
    </location>
</feature>
<keyword evidence="7 15" id="KW-1133">Transmembrane helix</keyword>
<dbReference type="InterPro" id="IPR026551">
    <property type="entry name" value="FZD4_7TM"/>
</dbReference>
<dbReference type="PROSITE" id="PS50038">
    <property type="entry name" value="FZ"/>
    <property type="match status" value="1"/>
</dbReference>
<evidence type="ECO:0000256" key="6">
    <source>
        <dbReference type="ARBA" id="ARBA00022692"/>
    </source>
</evidence>
<reference evidence="18" key="1">
    <citation type="submission" date="2025-08" db="UniProtKB">
        <authorList>
            <consortium name="RefSeq"/>
        </authorList>
    </citation>
    <scope>IDENTIFICATION</scope>
    <source>
        <tissue evidence="18">Leukocyte</tissue>
    </source>
</reference>
<dbReference type="GO" id="GO:0004930">
    <property type="term" value="F:G protein-coupled receptor activity"/>
    <property type="evidence" value="ECO:0007669"/>
    <property type="project" value="UniProtKB-KW"/>
</dbReference>
<dbReference type="PROSITE" id="PS50261">
    <property type="entry name" value="G_PROTEIN_RECEP_F2_4"/>
    <property type="match status" value="1"/>
</dbReference>
<keyword evidence="4" id="KW-1003">Cell membrane</keyword>
<comment type="similarity">
    <text evidence="2">Belongs to the G-protein coupled receptor Fz/Smo family.</text>
</comment>
<dbReference type="Pfam" id="PF01534">
    <property type="entry name" value="Frizzled"/>
    <property type="match status" value="1"/>
</dbReference>
<dbReference type="SUPFAM" id="SSF63501">
    <property type="entry name" value="Frizzled cysteine-rich domain"/>
    <property type="match status" value="1"/>
</dbReference>
<keyword evidence="8" id="KW-0297">G-protein coupled receptor</keyword>
<evidence type="ECO:0000256" key="1">
    <source>
        <dbReference type="ARBA" id="ARBA00004651"/>
    </source>
</evidence>
<evidence type="ECO:0000256" key="2">
    <source>
        <dbReference type="ARBA" id="ARBA00008077"/>
    </source>
</evidence>
<dbReference type="PANTHER" id="PTHR11309">
    <property type="entry name" value="FRIZZLED"/>
    <property type="match status" value="1"/>
</dbReference>
<feature type="region of interest" description="Disordered" evidence="14">
    <location>
        <begin position="34"/>
        <end position="55"/>
    </location>
</feature>
<dbReference type="OrthoDB" id="5959102at2759"/>
<feature type="compositionally biased region" description="Low complexity" evidence="14">
    <location>
        <begin position="44"/>
        <end position="55"/>
    </location>
</feature>
<dbReference type="InterPro" id="IPR017981">
    <property type="entry name" value="GPCR_2-like_7TM"/>
</dbReference>
<accession>A0A8B7VMX1</accession>
<proteinExistence type="inferred from homology"/>
<dbReference type="SMART" id="SM00063">
    <property type="entry name" value="FRI"/>
    <property type="match status" value="1"/>
</dbReference>
<dbReference type="RefSeq" id="XP_020032912.1">
    <property type="nucleotide sequence ID" value="XM_020177323.1"/>
</dbReference>
<keyword evidence="11" id="KW-0675">Receptor</keyword>
<feature type="transmembrane region" description="Helical" evidence="15">
    <location>
        <begin position="380"/>
        <end position="400"/>
    </location>
</feature>
<evidence type="ECO:0000256" key="9">
    <source>
        <dbReference type="ARBA" id="ARBA00023136"/>
    </source>
</evidence>
<dbReference type="Pfam" id="PF01392">
    <property type="entry name" value="Fz"/>
    <property type="match status" value="1"/>
</dbReference>
<evidence type="ECO:0000256" key="7">
    <source>
        <dbReference type="ARBA" id="ARBA00022989"/>
    </source>
</evidence>
<feature type="transmembrane region" description="Helical" evidence="15">
    <location>
        <begin position="513"/>
        <end position="539"/>
    </location>
</feature>
<name>A0A8B7VMX1_CASCN</name>
<evidence type="ECO:0000256" key="10">
    <source>
        <dbReference type="ARBA" id="ARBA00023157"/>
    </source>
</evidence>
<dbReference type="Gene3D" id="1.10.2000.10">
    <property type="entry name" value="Frizzled cysteine-rich domain"/>
    <property type="match status" value="1"/>
</dbReference>
<dbReference type="GO" id="GO:0061299">
    <property type="term" value="P:retina vasculature morphogenesis in camera-type eye"/>
    <property type="evidence" value="ECO:0007669"/>
    <property type="project" value="TreeGrafter"/>
</dbReference>
<dbReference type="CTD" id="8322"/>
<feature type="transmembrane region" description="Helical" evidence="15">
    <location>
        <begin position="603"/>
        <end position="621"/>
    </location>
</feature>
<dbReference type="FunFam" id="1.10.2000.10:FF:000037">
    <property type="match status" value="1"/>
</dbReference>
<dbReference type="KEGG" id="ccan:109695029"/>
<feature type="transmembrane region" description="Helical" evidence="15">
    <location>
        <begin position="346"/>
        <end position="368"/>
    </location>
</feature>
<dbReference type="InterPro" id="IPR015526">
    <property type="entry name" value="Frizzled/SFRP"/>
</dbReference>
<dbReference type="InterPro" id="IPR036790">
    <property type="entry name" value="Frizzled_dom_sf"/>
</dbReference>
<evidence type="ECO:0000313" key="18">
    <source>
        <dbReference type="RefSeq" id="XP_020032912.1"/>
    </source>
</evidence>
<gene>
    <name evidence="18" type="primary">Fzd4</name>
</gene>
<evidence type="ECO:0000256" key="15">
    <source>
        <dbReference type="SAM" id="Phobius"/>
    </source>
</evidence>
<protein>
    <submittedName>
        <fullName evidence="18">Frizzled-4</fullName>
    </submittedName>
</protein>